<dbReference type="EMBL" id="ML991847">
    <property type="protein sequence ID" value="KAF2230140.1"/>
    <property type="molecule type" value="Genomic_DNA"/>
</dbReference>
<dbReference type="Proteomes" id="UP000800092">
    <property type="component" value="Unassembled WGS sequence"/>
</dbReference>
<evidence type="ECO:0000256" key="8">
    <source>
        <dbReference type="SAM" id="Phobius"/>
    </source>
</evidence>
<dbReference type="OrthoDB" id="1470350at2759"/>
<dbReference type="PRINTS" id="PR00385">
    <property type="entry name" value="P450"/>
</dbReference>
<evidence type="ECO:0000313" key="9">
    <source>
        <dbReference type="EMBL" id="KAF2230140.1"/>
    </source>
</evidence>
<evidence type="ECO:0000256" key="5">
    <source>
        <dbReference type="ARBA" id="ARBA00023004"/>
    </source>
</evidence>
<dbReference type="CDD" id="cd11058">
    <property type="entry name" value="CYP60B-like"/>
    <property type="match status" value="1"/>
</dbReference>
<keyword evidence="8" id="KW-0472">Membrane</keyword>
<dbReference type="GO" id="GO:0004497">
    <property type="term" value="F:monooxygenase activity"/>
    <property type="evidence" value="ECO:0007669"/>
    <property type="project" value="UniProtKB-KW"/>
</dbReference>
<sequence length="503" mass="57094">MQSVASMTEIPWTYYVYPIVALIFLYHVAKAIYNVTWHPLARFPGPRSFAASQFPYAYCHASGQLATTFHSLHQKYGPVVRTAPNELSFIEADALRTIYAERRKACSVFGKNYDTFNETRNQISNSVFLAGHGDHARMRKIINPAFSDRALRDQEPHIQYLVQKLITRLEEQAKTNGEIDLNQWYNYTAFDVIADTTFGEPFNTLEDPKYQPWINLIGKTWKAIVLASTMKSIAPPVTLLRKLLPTGLILQKEVDKFDLILNRVKEKIAHGPTEKADLLSLVIKSNANSAKEKMAESEIISNATLFVAAGTETVTTLLSSLTYLLTRHERVMSKLIREVRDAFLDDCAMTFQKLAQLDYLSACIQEALRLFPPIPEGLPRLVPPGGERISGYWVPAGTAVQVSILAATLSPTNFKDPESFIPERWLKSDPRFAADKLEACQPFSVGPRNCVGQNIGLMEMRLVMAKILWRFDLRCHLQEEWMDQPSYLLWEKKPLPIELIPVR</sequence>
<dbReference type="PANTHER" id="PTHR24305">
    <property type="entry name" value="CYTOCHROME P450"/>
    <property type="match status" value="1"/>
</dbReference>
<dbReference type="GO" id="GO:0020037">
    <property type="term" value="F:heme binding"/>
    <property type="evidence" value="ECO:0007669"/>
    <property type="project" value="InterPro"/>
</dbReference>
<keyword evidence="10" id="KW-1185">Reference proteome</keyword>
<dbReference type="InterPro" id="IPR050121">
    <property type="entry name" value="Cytochrome_P450_monoxygenase"/>
</dbReference>
<keyword evidence="7" id="KW-0503">Monooxygenase</keyword>
<dbReference type="Pfam" id="PF00067">
    <property type="entry name" value="p450"/>
    <property type="match status" value="1"/>
</dbReference>
<keyword evidence="8" id="KW-1133">Transmembrane helix</keyword>
<evidence type="ECO:0000313" key="10">
    <source>
        <dbReference type="Proteomes" id="UP000800092"/>
    </source>
</evidence>
<gene>
    <name evidence="9" type="ORF">EV356DRAFT_536696</name>
</gene>
<dbReference type="InterPro" id="IPR017972">
    <property type="entry name" value="Cyt_P450_CS"/>
</dbReference>
<evidence type="ECO:0000256" key="6">
    <source>
        <dbReference type="PIRSR" id="PIRSR602401-1"/>
    </source>
</evidence>
<keyword evidence="3 6" id="KW-0349">Heme</keyword>
<keyword evidence="5 6" id="KW-0408">Iron</keyword>
<reference evidence="9" key="1">
    <citation type="journal article" date="2020" name="Stud. Mycol.">
        <title>101 Dothideomycetes genomes: a test case for predicting lifestyles and emergence of pathogens.</title>
        <authorList>
            <person name="Haridas S."/>
            <person name="Albert R."/>
            <person name="Binder M."/>
            <person name="Bloem J."/>
            <person name="Labutti K."/>
            <person name="Salamov A."/>
            <person name="Andreopoulos B."/>
            <person name="Baker S."/>
            <person name="Barry K."/>
            <person name="Bills G."/>
            <person name="Bluhm B."/>
            <person name="Cannon C."/>
            <person name="Castanera R."/>
            <person name="Culley D."/>
            <person name="Daum C."/>
            <person name="Ezra D."/>
            <person name="Gonzalez J."/>
            <person name="Henrissat B."/>
            <person name="Kuo A."/>
            <person name="Liang C."/>
            <person name="Lipzen A."/>
            <person name="Lutzoni F."/>
            <person name="Magnuson J."/>
            <person name="Mondo S."/>
            <person name="Nolan M."/>
            <person name="Ohm R."/>
            <person name="Pangilinan J."/>
            <person name="Park H.-J."/>
            <person name="Ramirez L."/>
            <person name="Alfaro M."/>
            <person name="Sun H."/>
            <person name="Tritt A."/>
            <person name="Yoshinaga Y."/>
            <person name="Zwiers L.-H."/>
            <person name="Turgeon B."/>
            <person name="Goodwin S."/>
            <person name="Spatafora J."/>
            <person name="Crous P."/>
            <person name="Grigoriev I."/>
        </authorList>
    </citation>
    <scope>NUCLEOTIDE SEQUENCE</scope>
    <source>
        <strain evidence="9">Tuck. ex Michener</strain>
    </source>
</reference>
<dbReference type="PANTHER" id="PTHR24305:SF210">
    <property type="entry name" value="CYTOCHROME P450 MONOOXYGENASE ASQL-RELATED"/>
    <property type="match status" value="1"/>
</dbReference>
<evidence type="ECO:0000256" key="1">
    <source>
        <dbReference type="ARBA" id="ARBA00001971"/>
    </source>
</evidence>
<evidence type="ECO:0000256" key="7">
    <source>
        <dbReference type="RuleBase" id="RU000461"/>
    </source>
</evidence>
<dbReference type="SUPFAM" id="SSF48264">
    <property type="entry name" value="Cytochrome P450"/>
    <property type="match status" value="1"/>
</dbReference>
<comment type="cofactor">
    <cofactor evidence="1 6">
        <name>heme</name>
        <dbReference type="ChEBI" id="CHEBI:30413"/>
    </cofactor>
</comment>
<dbReference type="AlphaFoldDB" id="A0A6A6GXD3"/>
<organism evidence="9 10">
    <name type="scientific">Viridothelium virens</name>
    <name type="common">Speckled blister lichen</name>
    <name type="synonym">Trypethelium virens</name>
    <dbReference type="NCBI Taxonomy" id="1048519"/>
    <lineage>
        <taxon>Eukaryota</taxon>
        <taxon>Fungi</taxon>
        <taxon>Dikarya</taxon>
        <taxon>Ascomycota</taxon>
        <taxon>Pezizomycotina</taxon>
        <taxon>Dothideomycetes</taxon>
        <taxon>Dothideomycetes incertae sedis</taxon>
        <taxon>Trypetheliales</taxon>
        <taxon>Trypetheliaceae</taxon>
        <taxon>Viridothelium</taxon>
    </lineage>
</organism>
<proteinExistence type="inferred from homology"/>
<protein>
    <submittedName>
        <fullName evidence="9">Cytochrome P450</fullName>
    </submittedName>
</protein>
<evidence type="ECO:0000256" key="4">
    <source>
        <dbReference type="ARBA" id="ARBA00022723"/>
    </source>
</evidence>
<keyword evidence="7" id="KW-0560">Oxidoreductase</keyword>
<dbReference type="InterPro" id="IPR002401">
    <property type="entry name" value="Cyt_P450_E_grp-I"/>
</dbReference>
<evidence type="ECO:0000256" key="3">
    <source>
        <dbReference type="ARBA" id="ARBA00022617"/>
    </source>
</evidence>
<keyword evidence="4 6" id="KW-0479">Metal-binding</keyword>
<dbReference type="PRINTS" id="PR00463">
    <property type="entry name" value="EP450I"/>
</dbReference>
<dbReference type="InterPro" id="IPR001128">
    <property type="entry name" value="Cyt_P450"/>
</dbReference>
<feature type="binding site" description="axial binding residue" evidence="6">
    <location>
        <position position="450"/>
    </location>
    <ligand>
        <name>heme</name>
        <dbReference type="ChEBI" id="CHEBI:30413"/>
    </ligand>
    <ligandPart>
        <name>Fe</name>
        <dbReference type="ChEBI" id="CHEBI:18248"/>
    </ligandPart>
</feature>
<evidence type="ECO:0000256" key="2">
    <source>
        <dbReference type="ARBA" id="ARBA00010617"/>
    </source>
</evidence>
<dbReference type="Gene3D" id="1.10.630.10">
    <property type="entry name" value="Cytochrome P450"/>
    <property type="match status" value="1"/>
</dbReference>
<dbReference type="InterPro" id="IPR036396">
    <property type="entry name" value="Cyt_P450_sf"/>
</dbReference>
<keyword evidence="8" id="KW-0812">Transmembrane</keyword>
<dbReference type="GO" id="GO:0005506">
    <property type="term" value="F:iron ion binding"/>
    <property type="evidence" value="ECO:0007669"/>
    <property type="project" value="InterPro"/>
</dbReference>
<dbReference type="GO" id="GO:0016705">
    <property type="term" value="F:oxidoreductase activity, acting on paired donors, with incorporation or reduction of molecular oxygen"/>
    <property type="evidence" value="ECO:0007669"/>
    <property type="project" value="InterPro"/>
</dbReference>
<accession>A0A6A6GXD3</accession>
<feature type="transmembrane region" description="Helical" evidence="8">
    <location>
        <begin position="12"/>
        <end position="33"/>
    </location>
</feature>
<dbReference type="PROSITE" id="PS00086">
    <property type="entry name" value="CYTOCHROME_P450"/>
    <property type="match status" value="1"/>
</dbReference>
<name>A0A6A6GXD3_VIRVR</name>
<comment type="similarity">
    <text evidence="2 7">Belongs to the cytochrome P450 family.</text>
</comment>